<organism evidence="1 2">
    <name type="scientific">Planococcus halocryophilus</name>
    <dbReference type="NCBI Taxonomy" id="1215089"/>
    <lineage>
        <taxon>Bacteria</taxon>
        <taxon>Bacillati</taxon>
        <taxon>Bacillota</taxon>
        <taxon>Bacilli</taxon>
        <taxon>Bacillales</taxon>
        <taxon>Caryophanaceae</taxon>
        <taxon>Planococcus</taxon>
    </lineage>
</organism>
<dbReference type="AlphaFoldDB" id="A0A1C7DQS1"/>
<dbReference type="EMBL" id="CP016537">
    <property type="protein sequence ID" value="ANU13980.1"/>
    <property type="molecule type" value="Genomic_DNA"/>
</dbReference>
<name>A0A1C7DQS1_9BACL</name>
<evidence type="ECO:0000313" key="1">
    <source>
        <dbReference type="EMBL" id="ANU13980.1"/>
    </source>
</evidence>
<dbReference type="Proteomes" id="UP000092687">
    <property type="component" value="Chromosome"/>
</dbReference>
<sequence>MDAPWLGSDDIADEYTFYMGGVSAGSRVAFVRFGHDSRDKPRRSLVLPLRLALGAPRLGSDDIADEYTFYMGGVSAGSRVAFVRFGHDFRKKPRSALVFLLRLALGAPRLGRWLIEYGQNAAAIILGCSPREQFSISFLNLG</sequence>
<dbReference type="KEGG" id="phc:BBI08_09005"/>
<keyword evidence="2" id="KW-1185">Reference proteome</keyword>
<proteinExistence type="predicted"/>
<accession>A0A1C7DQS1</accession>
<gene>
    <name evidence="1" type="ORF">BBI08_09005</name>
</gene>
<reference evidence="1" key="1">
    <citation type="submission" date="2016-10" db="EMBL/GenBank/DDBJ databases">
        <authorList>
            <person name="de Groot N.N."/>
        </authorList>
    </citation>
    <scope>NUCLEOTIDE SEQUENCE</scope>
    <source>
        <strain evidence="1">DSM 24743</strain>
    </source>
</reference>
<protein>
    <submittedName>
        <fullName evidence="1">Uncharacterized protein</fullName>
    </submittedName>
</protein>
<evidence type="ECO:0000313" key="2">
    <source>
        <dbReference type="Proteomes" id="UP000092687"/>
    </source>
</evidence>